<keyword evidence="5 7" id="KW-0456">Lyase</keyword>
<dbReference type="OrthoDB" id="9814591at2"/>
<evidence type="ECO:0000256" key="3">
    <source>
        <dbReference type="ARBA" id="ARBA00022989"/>
    </source>
</evidence>
<name>A0A0R2JQT8_9LACO</name>
<dbReference type="GO" id="GO:0008932">
    <property type="term" value="F:lytic endotransglycosylase activity"/>
    <property type="evidence" value="ECO:0007669"/>
    <property type="project" value="UniProtKB-UniRule"/>
</dbReference>
<dbReference type="EC" id="4.2.2.29" evidence="7"/>
<evidence type="ECO:0000313" key="9">
    <source>
        <dbReference type="EMBL" id="KRN77765.1"/>
    </source>
</evidence>
<feature type="transmembrane region" description="Helical" evidence="7">
    <location>
        <begin position="28"/>
        <end position="49"/>
    </location>
</feature>
<evidence type="ECO:0000256" key="5">
    <source>
        <dbReference type="ARBA" id="ARBA00023239"/>
    </source>
</evidence>
<evidence type="ECO:0000256" key="7">
    <source>
        <dbReference type="HAMAP-Rule" id="MF_02065"/>
    </source>
</evidence>
<keyword evidence="6 7" id="KW-0961">Cell wall biogenesis/degradation</keyword>
<gene>
    <name evidence="7" type="primary">mltG</name>
    <name evidence="9" type="ORF">IV67_GL001291</name>
</gene>
<feature type="compositionally biased region" description="Polar residues" evidence="8">
    <location>
        <begin position="376"/>
        <end position="385"/>
    </location>
</feature>
<evidence type="ECO:0000256" key="6">
    <source>
        <dbReference type="ARBA" id="ARBA00023316"/>
    </source>
</evidence>
<dbReference type="EMBL" id="JQCD01000009">
    <property type="protein sequence ID" value="KRN77765.1"/>
    <property type="molecule type" value="Genomic_DNA"/>
</dbReference>
<dbReference type="NCBIfam" id="TIGR00247">
    <property type="entry name" value="endolytic transglycosylase MltG"/>
    <property type="match status" value="1"/>
</dbReference>
<keyword evidence="2 7" id="KW-0812">Transmembrane</keyword>
<dbReference type="HAMAP" id="MF_02065">
    <property type="entry name" value="MltG"/>
    <property type="match status" value="1"/>
</dbReference>
<keyword evidence="4 7" id="KW-0472">Membrane</keyword>
<dbReference type="GO" id="GO:0009252">
    <property type="term" value="P:peptidoglycan biosynthetic process"/>
    <property type="evidence" value="ECO:0007669"/>
    <property type="project" value="UniProtKB-UniRule"/>
</dbReference>
<keyword evidence="3 7" id="KW-1133">Transmembrane helix</keyword>
<dbReference type="RefSeq" id="WP_083486631.1">
    <property type="nucleotide sequence ID" value="NZ_JQCD01000009.1"/>
</dbReference>
<dbReference type="GO" id="GO:0005886">
    <property type="term" value="C:plasma membrane"/>
    <property type="evidence" value="ECO:0007669"/>
    <property type="project" value="UniProtKB-SubCell"/>
</dbReference>
<dbReference type="GO" id="GO:0071555">
    <property type="term" value="P:cell wall organization"/>
    <property type="evidence" value="ECO:0007669"/>
    <property type="project" value="UniProtKB-KW"/>
</dbReference>
<dbReference type="Pfam" id="PF02618">
    <property type="entry name" value="YceG"/>
    <property type="match status" value="1"/>
</dbReference>
<feature type="region of interest" description="Disordered" evidence="8">
    <location>
        <begin position="373"/>
        <end position="395"/>
    </location>
</feature>
<organism evidence="9 10">
    <name type="scientific">Weissella minor</name>
    <dbReference type="NCBI Taxonomy" id="1620"/>
    <lineage>
        <taxon>Bacteria</taxon>
        <taxon>Bacillati</taxon>
        <taxon>Bacillota</taxon>
        <taxon>Bacilli</taxon>
        <taxon>Lactobacillales</taxon>
        <taxon>Lactobacillaceae</taxon>
        <taxon>Weissella</taxon>
    </lineage>
</organism>
<dbReference type="PATRIC" id="fig|1620.3.peg.1306"/>
<dbReference type="Gene3D" id="3.30.1490.480">
    <property type="entry name" value="Endolytic murein transglycosylase"/>
    <property type="match status" value="1"/>
</dbReference>
<dbReference type="InterPro" id="IPR003770">
    <property type="entry name" value="MLTG-like"/>
</dbReference>
<evidence type="ECO:0000256" key="2">
    <source>
        <dbReference type="ARBA" id="ARBA00022692"/>
    </source>
</evidence>
<comment type="function">
    <text evidence="7">Functions as a peptidoglycan terminase that cleaves nascent peptidoglycan strands endolytically to terminate their elongation.</text>
</comment>
<comment type="catalytic activity">
    <reaction evidence="7">
        <text>a peptidoglycan chain = a peptidoglycan chain with N-acetyl-1,6-anhydromuramyl-[peptide] at the reducing end + a peptidoglycan chain with N-acetylglucosamine at the non-reducing end.</text>
        <dbReference type="EC" id="4.2.2.29"/>
    </reaction>
</comment>
<dbReference type="AlphaFoldDB" id="A0A0R2JQT8"/>
<evidence type="ECO:0000256" key="4">
    <source>
        <dbReference type="ARBA" id="ARBA00023136"/>
    </source>
</evidence>
<dbReference type="STRING" id="1620.IV67_GL001291"/>
<comment type="subcellular location">
    <subcellularLocation>
        <location evidence="7">Cell membrane</location>
        <topology evidence="7">Single-pass membrane protein</topology>
    </subcellularLocation>
</comment>
<feature type="site" description="Important for catalytic activity" evidence="7">
    <location>
        <position position="263"/>
    </location>
</feature>
<comment type="similarity">
    <text evidence="7">Belongs to the transglycosylase MltG family.</text>
</comment>
<evidence type="ECO:0000256" key="8">
    <source>
        <dbReference type="SAM" id="MobiDB-lite"/>
    </source>
</evidence>
<keyword evidence="10" id="KW-1185">Reference proteome</keyword>
<dbReference type="PANTHER" id="PTHR30518:SF2">
    <property type="entry name" value="ENDOLYTIC MUREIN TRANSGLYCOSYLASE"/>
    <property type="match status" value="1"/>
</dbReference>
<keyword evidence="1 7" id="KW-1003">Cell membrane</keyword>
<dbReference type="Proteomes" id="UP000051673">
    <property type="component" value="Unassembled WGS sequence"/>
</dbReference>
<sequence>MSENEYQSRQAQQASANANKKWYQKISFMQWLLIIVAALIIGGVGHHFYVQHDQKNYSALDKNTKKNKEVRIKDGSSVQMMAATLKDAGIIRSKRAFNYYVSSNNYSDLKAGYYELNPSMTVPQVVNALRMGGSAVPTNSKNVVIVREGENIDDIAKEVGEKTKFSADSFKKATNDKKFFDTLKEQYPGLLDSAGKSKDIRYRLEGYLYPATYTWKDAKTVEDLVEMMVKQEYIVMQPRFQQIKKSGMTIQELLTVASLVEREGVDNDSRRTISGVFLNRLDQDMPLQSDVATKYALQTKKTNLTNKDVQSDNPYNLYKFSGYGPGPFNNPSVESIDAVLNPKDRDKGYLYFVADLKTGKNYYSQSYDEHLGNQAGVESNNQSVGNAADKKNSNN</sequence>
<dbReference type="CDD" id="cd08010">
    <property type="entry name" value="MltG_like"/>
    <property type="match status" value="1"/>
</dbReference>
<evidence type="ECO:0000256" key="1">
    <source>
        <dbReference type="ARBA" id="ARBA00022475"/>
    </source>
</evidence>
<dbReference type="PANTHER" id="PTHR30518">
    <property type="entry name" value="ENDOLYTIC MUREIN TRANSGLYCOSYLASE"/>
    <property type="match status" value="1"/>
</dbReference>
<proteinExistence type="inferred from homology"/>
<reference evidence="9 10" key="1">
    <citation type="journal article" date="2015" name="Genome Announc.">
        <title>Expanding the biotechnology potential of lactobacilli through comparative genomics of 213 strains and associated genera.</title>
        <authorList>
            <person name="Sun Z."/>
            <person name="Harris H.M."/>
            <person name="McCann A."/>
            <person name="Guo C."/>
            <person name="Argimon S."/>
            <person name="Zhang W."/>
            <person name="Yang X."/>
            <person name="Jeffery I.B."/>
            <person name="Cooney J.C."/>
            <person name="Kagawa T.F."/>
            <person name="Liu W."/>
            <person name="Song Y."/>
            <person name="Salvetti E."/>
            <person name="Wrobel A."/>
            <person name="Rasinkangas P."/>
            <person name="Parkhill J."/>
            <person name="Rea M.C."/>
            <person name="O'Sullivan O."/>
            <person name="Ritari J."/>
            <person name="Douillard F.P."/>
            <person name="Paul Ross R."/>
            <person name="Yang R."/>
            <person name="Briner A.E."/>
            <person name="Felis G.E."/>
            <person name="de Vos W.M."/>
            <person name="Barrangou R."/>
            <person name="Klaenhammer T.R."/>
            <person name="Caufield P.W."/>
            <person name="Cui Y."/>
            <person name="Zhang H."/>
            <person name="O'Toole P.W."/>
        </authorList>
    </citation>
    <scope>NUCLEOTIDE SEQUENCE [LARGE SCALE GENOMIC DNA]</scope>
    <source>
        <strain evidence="9 10">DSM 20014</strain>
    </source>
</reference>
<comment type="caution">
    <text evidence="9">The sequence shown here is derived from an EMBL/GenBank/DDBJ whole genome shotgun (WGS) entry which is preliminary data.</text>
</comment>
<protein>
    <recommendedName>
        <fullName evidence="7">Endolytic murein transglycosylase</fullName>
        <ecNumber evidence="7">4.2.2.29</ecNumber>
    </recommendedName>
    <alternativeName>
        <fullName evidence="7">Peptidoglycan lytic transglycosylase</fullName>
    </alternativeName>
    <alternativeName>
        <fullName evidence="7">Peptidoglycan polymerization terminase</fullName>
    </alternativeName>
</protein>
<evidence type="ECO:0000313" key="10">
    <source>
        <dbReference type="Proteomes" id="UP000051673"/>
    </source>
</evidence>
<accession>A0A0R2JQT8</accession>